<dbReference type="EMBL" id="LSRX01000959">
    <property type="protein sequence ID" value="OLP85743.1"/>
    <property type="molecule type" value="Genomic_DNA"/>
</dbReference>
<dbReference type="Gene3D" id="3.40.50.12780">
    <property type="entry name" value="N-terminal domain of ligase-like"/>
    <property type="match status" value="1"/>
</dbReference>
<dbReference type="CDD" id="cd05941">
    <property type="entry name" value="MCS"/>
    <property type="match status" value="1"/>
</dbReference>
<proteinExistence type="inferred from homology"/>
<evidence type="ECO:0000259" key="4">
    <source>
        <dbReference type="Pfam" id="PF13193"/>
    </source>
</evidence>
<dbReference type="OMA" id="KGKWFKT"/>
<name>A0A1Q9CS40_SYMMI</name>
<evidence type="ECO:0000259" key="3">
    <source>
        <dbReference type="Pfam" id="PF00501"/>
    </source>
</evidence>
<dbReference type="FunFam" id="3.30.300.30:FF:000008">
    <property type="entry name" value="2,3-dihydroxybenzoate-AMP ligase"/>
    <property type="match status" value="1"/>
</dbReference>
<reference evidence="5 6" key="1">
    <citation type="submission" date="2016-02" db="EMBL/GenBank/DDBJ databases">
        <title>Genome analysis of coral dinoflagellate symbionts highlights evolutionary adaptations to a symbiotic lifestyle.</title>
        <authorList>
            <person name="Aranda M."/>
            <person name="Li Y."/>
            <person name="Liew Y.J."/>
            <person name="Baumgarten S."/>
            <person name="Simakov O."/>
            <person name="Wilson M."/>
            <person name="Piel J."/>
            <person name="Ashoor H."/>
            <person name="Bougouffa S."/>
            <person name="Bajic V.B."/>
            <person name="Ryu T."/>
            <person name="Ravasi T."/>
            <person name="Bayer T."/>
            <person name="Micklem G."/>
            <person name="Kim H."/>
            <person name="Bhak J."/>
            <person name="Lajeunesse T.C."/>
            <person name="Voolstra C.R."/>
        </authorList>
    </citation>
    <scope>NUCLEOTIDE SEQUENCE [LARGE SCALE GENOMIC DNA]</scope>
    <source>
        <strain evidence="5 6">CCMP2467</strain>
    </source>
</reference>
<dbReference type="Pfam" id="PF00501">
    <property type="entry name" value="AMP-binding"/>
    <property type="match status" value="1"/>
</dbReference>
<dbReference type="InterPro" id="IPR020845">
    <property type="entry name" value="AMP-binding_CS"/>
</dbReference>
<gene>
    <name evidence="5" type="primary">Acsf3</name>
    <name evidence="5" type="ORF">AK812_SmicGene33242</name>
</gene>
<dbReference type="Gene3D" id="3.30.300.30">
    <property type="match status" value="1"/>
</dbReference>
<comment type="similarity">
    <text evidence="1">Belongs to the ATP-dependent AMP-binding enzyme family.</text>
</comment>
<dbReference type="GO" id="GO:0031956">
    <property type="term" value="F:medium-chain fatty acid-CoA ligase activity"/>
    <property type="evidence" value="ECO:0007669"/>
    <property type="project" value="TreeGrafter"/>
</dbReference>
<dbReference type="InterPro" id="IPR025110">
    <property type="entry name" value="AMP-bd_C"/>
</dbReference>
<dbReference type="SUPFAM" id="SSF56801">
    <property type="entry name" value="Acetyl-CoA synthetase-like"/>
    <property type="match status" value="1"/>
</dbReference>
<dbReference type="AlphaFoldDB" id="A0A1Q9CS40"/>
<evidence type="ECO:0000256" key="2">
    <source>
        <dbReference type="ARBA" id="ARBA00022598"/>
    </source>
</evidence>
<evidence type="ECO:0000256" key="1">
    <source>
        <dbReference type="ARBA" id="ARBA00006432"/>
    </source>
</evidence>
<evidence type="ECO:0000313" key="6">
    <source>
        <dbReference type="Proteomes" id="UP000186817"/>
    </source>
</evidence>
<protein>
    <submittedName>
        <fullName evidence="5">Acyl-CoA synthetase family member 3, mitochondrial</fullName>
    </submittedName>
</protein>
<dbReference type="PANTHER" id="PTHR43201:SF8">
    <property type="entry name" value="ACYL-COA SYNTHETASE FAMILY MEMBER 3"/>
    <property type="match status" value="1"/>
</dbReference>
<keyword evidence="6" id="KW-1185">Reference proteome</keyword>
<dbReference type="OrthoDB" id="2962993at2759"/>
<dbReference type="GO" id="GO:0006631">
    <property type="term" value="P:fatty acid metabolic process"/>
    <property type="evidence" value="ECO:0007669"/>
    <property type="project" value="TreeGrafter"/>
</dbReference>
<dbReference type="Pfam" id="PF13193">
    <property type="entry name" value="AMP-binding_C"/>
    <property type="match status" value="1"/>
</dbReference>
<keyword evidence="2" id="KW-0436">Ligase</keyword>
<accession>A0A1Q9CS40</accession>
<feature type="domain" description="AMP-binding enzyme C-terminal" evidence="4">
    <location>
        <begin position="474"/>
        <end position="549"/>
    </location>
</feature>
<dbReference type="PANTHER" id="PTHR43201">
    <property type="entry name" value="ACYL-COA SYNTHETASE"/>
    <property type="match status" value="1"/>
</dbReference>
<dbReference type="InterPro" id="IPR045851">
    <property type="entry name" value="AMP-bd_C_sf"/>
</dbReference>
<comment type="caution">
    <text evidence="5">The sequence shown here is derived from an EMBL/GenBank/DDBJ whole genome shotgun (WGS) entry which is preliminary data.</text>
</comment>
<feature type="domain" description="AMP-dependent synthetase/ligase" evidence="3">
    <location>
        <begin position="26"/>
        <end position="388"/>
    </location>
</feature>
<dbReference type="PROSITE" id="PS00455">
    <property type="entry name" value="AMP_BINDING"/>
    <property type="match status" value="1"/>
</dbReference>
<sequence length="562" mass="61034">MESPEVPILRALKDHAQAGQSLAVLEHGKAETVELSYSDLRSNVQAISASIRALLSKKSDALPRHVAFFVHPSAAYVVTELSIWAADGVCVPLSVHSPVPELEYFVKDSESCLCLSDASGAPKMKEVAGKLSRPFAEIAKATESSKAYRLLVDGGPVSPAEQPGCFSCFCGLFSSRSDVLSQNALILYTSGTTGQPKGVVHTFNSLTAQMRSLSEAWKWSSKDRTLHVLPLHHIHGVQNILNTALFNGAAVELTAFDAAFCLKRLASGDITCFHAVPTVYVKFTQYLDSLPADARQAICSGLRNDSMRYMVSGSAALPVPTMKSWAEISGHVLLERYGMTEIGMALSNRVAGTRYPGCVGWPLPGVEVKQDQEGGILVKGAAVFKEYYKRQEATAKEFTEDGFFRTGDNAARGGSVEECQAMQDDAREVEASTGRPRADTTTAPEPALAAIYRILGRTSVDIIKSGGYKISGLEIESVLLQHDKIRECAVVGKPDETWGEKVTAVCVLQSGAALTIKELREWGKERMASYKVPQELEIVTELPRNQMGKLEKKKILQRYGAK</sequence>
<dbReference type="InterPro" id="IPR042099">
    <property type="entry name" value="ANL_N_sf"/>
</dbReference>
<dbReference type="Proteomes" id="UP000186817">
    <property type="component" value="Unassembled WGS sequence"/>
</dbReference>
<organism evidence="5 6">
    <name type="scientific">Symbiodinium microadriaticum</name>
    <name type="common">Dinoflagellate</name>
    <name type="synonym">Zooxanthella microadriatica</name>
    <dbReference type="NCBI Taxonomy" id="2951"/>
    <lineage>
        <taxon>Eukaryota</taxon>
        <taxon>Sar</taxon>
        <taxon>Alveolata</taxon>
        <taxon>Dinophyceae</taxon>
        <taxon>Suessiales</taxon>
        <taxon>Symbiodiniaceae</taxon>
        <taxon>Symbiodinium</taxon>
    </lineage>
</organism>
<evidence type="ECO:0000313" key="5">
    <source>
        <dbReference type="EMBL" id="OLP85743.1"/>
    </source>
</evidence>
<dbReference type="InterPro" id="IPR000873">
    <property type="entry name" value="AMP-dep_synth/lig_dom"/>
</dbReference>